<keyword evidence="9" id="KW-0507">mRNA processing</keyword>
<dbReference type="Pfam" id="PF09405">
    <property type="entry name" value="Btz"/>
    <property type="match status" value="1"/>
</dbReference>
<evidence type="ECO:0000256" key="3">
    <source>
        <dbReference type="ARBA" id="ARBA00004324"/>
    </source>
</evidence>
<dbReference type="KEGG" id="bdr:105227585"/>
<feature type="compositionally biased region" description="Polar residues" evidence="18">
    <location>
        <begin position="41"/>
        <end position="51"/>
    </location>
</feature>
<dbReference type="GO" id="GO:0006417">
    <property type="term" value="P:regulation of translation"/>
    <property type="evidence" value="ECO:0007669"/>
    <property type="project" value="UniProtKB-KW"/>
</dbReference>
<keyword evidence="15" id="KW-0508">mRNA splicing</keyword>
<feature type="region of interest" description="Disordered" evidence="18">
    <location>
        <begin position="1"/>
        <end position="485"/>
    </location>
</feature>
<dbReference type="GO" id="GO:0000184">
    <property type="term" value="P:nuclear-transcribed mRNA catabolic process, nonsense-mediated decay"/>
    <property type="evidence" value="ECO:0007669"/>
    <property type="project" value="UniProtKB-KW"/>
</dbReference>
<dbReference type="CTD" id="43331"/>
<evidence type="ECO:0000256" key="11">
    <source>
        <dbReference type="ARBA" id="ARBA00022816"/>
    </source>
</evidence>
<evidence type="ECO:0000256" key="9">
    <source>
        <dbReference type="ARBA" id="ARBA00022664"/>
    </source>
</evidence>
<feature type="compositionally biased region" description="Polar residues" evidence="18">
    <location>
        <begin position="354"/>
        <end position="370"/>
    </location>
</feature>
<proteinExistence type="inferred from homology"/>
<feature type="compositionally biased region" description="Low complexity" evidence="18">
    <location>
        <begin position="550"/>
        <end position="562"/>
    </location>
</feature>
<evidence type="ECO:0000256" key="15">
    <source>
        <dbReference type="ARBA" id="ARBA00023187"/>
    </source>
</evidence>
<evidence type="ECO:0000256" key="13">
    <source>
        <dbReference type="ARBA" id="ARBA00022884"/>
    </source>
</evidence>
<keyword evidence="16" id="KW-0539">Nucleus</keyword>
<feature type="compositionally biased region" description="Acidic residues" evidence="18">
    <location>
        <begin position="58"/>
        <end position="104"/>
    </location>
</feature>
<feature type="domain" description="Btz" evidence="19">
    <location>
        <begin position="90"/>
        <end position="229"/>
    </location>
</feature>
<evidence type="ECO:0000313" key="20">
    <source>
        <dbReference type="EMBL" id="JAC44468.1"/>
    </source>
</evidence>
<keyword evidence="13" id="KW-0694">RNA-binding</keyword>
<comment type="similarity">
    <text evidence="5">Belongs to the CASC3 family.</text>
</comment>
<feature type="compositionally biased region" description="Polar residues" evidence="18">
    <location>
        <begin position="884"/>
        <end position="897"/>
    </location>
</feature>
<evidence type="ECO:0000256" key="10">
    <source>
        <dbReference type="ARBA" id="ARBA00022728"/>
    </source>
</evidence>
<feature type="compositionally biased region" description="Basic and acidic residues" evidence="18">
    <location>
        <begin position="138"/>
        <end position="156"/>
    </location>
</feature>
<feature type="region of interest" description="Disordered" evidence="18">
    <location>
        <begin position="753"/>
        <end position="779"/>
    </location>
</feature>
<feature type="compositionally biased region" description="Low complexity" evidence="18">
    <location>
        <begin position="843"/>
        <end position="852"/>
    </location>
</feature>
<protein>
    <recommendedName>
        <fullName evidence="6">Protein CASC3</fullName>
    </recommendedName>
</protein>
<name>A0A034VSC2_BACDO</name>
<dbReference type="GO" id="GO:0005681">
    <property type="term" value="C:spliceosomal complex"/>
    <property type="evidence" value="ECO:0007669"/>
    <property type="project" value="UniProtKB-KW"/>
</dbReference>
<feature type="compositionally biased region" description="Low complexity" evidence="18">
    <location>
        <begin position="693"/>
        <end position="704"/>
    </location>
</feature>
<sequence>MAEVEKVSATATSLPEAAAATDIPLSEIGEAVGNNVLEFGTSPTQEPSSNSHPHDSEYDTASDLEGGGEEYDDEEDDDDLDDESMTDGESMTDDDDDDDDDEEDGRQGNMSLEKAEIEAQKKVDEDRSNPQYIPKRGTFYEHDDRTAEVDVDRSINLDEVGEMQEGGVGGSKPPQSPTISQASKTMKKWQAASAVERWSHDRFDASEQAPKSRSELVSAYGYDIRTEDAPPRARRRRRYGRGPSKYSRNWEDESAYLKASNKERKPPRASDFPSLNERSVHKTRKTPVTREEKENRADKRSSAEKQVSTSRPIPLQDERRDTKVNNSKGKTFSHQANQGGRQAPMEFKQKQRNSRQINSSYKDSQNNRNDGQYERGNNRHSANPQANSGITDYNQQKTGNGKTQTHSRYSQAEGTYGAVPISGGGNNHQSYQQQKQKSQLQPNQQQSSTASIRQQSQQNSSPATSNLSQRLQQVQNRNDPSHVGSVQMHALASQNQLAGQQKQLAGANVVLNNQQGNQQSQAIQQISQEQRGPPKRYSSLRRSQHEAQHITDQMQQMHIQQQQPPILMQDQHMMQANLMQLYHQENLQAMQALQANQNPSQPPKSSSGYASVPTPTQGPPYANSGSTATAPGSFYVASPDVYTATAAASPQAQPPGQYAQQAPPNYLPPSSATTPNNLAYAGGQPTATTPQVAGAPPASFGPTSSGPPPTAATATGAATPNANSNFSNYQNYNTVGGTTYFVPPAQATTRPVVLPQRRPTNAIPILPPSEKNKQRPVDAKDEVKALATNSASQGNAQSSAPIGSAENIDHIIDNMFVQRPAFQPPQPPANPTRKSSSPSLTADNSGGDNSSCGGSGLINSSLSDEMNIPANGEKSSNNSENGQLEKTVNNPMILTKE</sequence>
<evidence type="ECO:0000256" key="4">
    <source>
        <dbReference type="ARBA" id="ARBA00004556"/>
    </source>
</evidence>
<dbReference type="AlphaFoldDB" id="A0A034VSC2"/>
<feature type="compositionally biased region" description="Low complexity" evidence="18">
    <location>
        <begin position="594"/>
        <end position="607"/>
    </location>
</feature>
<feature type="compositionally biased region" description="Low complexity" evidence="18">
    <location>
        <begin position="871"/>
        <end position="882"/>
    </location>
</feature>
<evidence type="ECO:0000256" key="18">
    <source>
        <dbReference type="SAM" id="MobiDB-lite"/>
    </source>
</evidence>
<accession>A0A034VSC2</accession>
<evidence type="ECO:0000259" key="19">
    <source>
        <dbReference type="SMART" id="SM01044"/>
    </source>
</evidence>
<organism evidence="20">
    <name type="scientific">Bactrocera dorsalis</name>
    <name type="common">Oriental fruit fly</name>
    <name type="synonym">Dacus dorsalis</name>
    <dbReference type="NCBI Taxonomy" id="27457"/>
    <lineage>
        <taxon>Eukaryota</taxon>
        <taxon>Metazoa</taxon>
        <taxon>Ecdysozoa</taxon>
        <taxon>Arthropoda</taxon>
        <taxon>Hexapoda</taxon>
        <taxon>Insecta</taxon>
        <taxon>Pterygota</taxon>
        <taxon>Neoptera</taxon>
        <taxon>Endopterygota</taxon>
        <taxon>Diptera</taxon>
        <taxon>Brachycera</taxon>
        <taxon>Muscomorpha</taxon>
        <taxon>Tephritoidea</taxon>
        <taxon>Tephritidae</taxon>
        <taxon>Bactrocera</taxon>
        <taxon>Bactrocera</taxon>
    </lineage>
</organism>
<evidence type="ECO:0000256" key="5">
    <source>
        <dbReference type="ARBA" id="ARBA00009548"/>
    </source>
</evidence>
<feature type="compositionally biased region" description="Polar residues" evidence="18">
    <location>
        <begin position="449"/>
        <end position="478"/>
    </location>
</feature>
<dbReference type="GO" id="GO:0006397">
    <property type="term" value="P:mRNA processing"/>
    <property type="evidence" value="ECO:0007669"/>
    <property type="project" value="UniProtKB-KW"/>
</dbReference>
<keyword evidence="8" id="KW-0963">Cytoplasm</keyword>
<dbReference type="GO" id="GO:0035145">
    <property type="term" value="C:exon-exon junction complex"/>
    <property type="evidence" value="ECO:0007669"/>
    <property type="project" value="InterPro"/>
</dbReference>
<evidence type="ECO:0000256" key="1">
    <source>
        <dbReference type="ARBA" id="ARBA00004210"/>
    </source>
</evidence>
<keyword evidence="10" id="KW-0747">Spliceosome</keyword>
<dbReference type="GO" id="GO:0003729">
    <property type="term" value="F:mRNA binding"/>
    <property type="evidence" value="ECO:0007669"/>
    <property type="project" value="InterPro"/>
</dbReference>
<keyword evidence="11" id="KW-0509">mRNA transport</keyword>
<evidence type="ECO:0000256" key="8">
    <source>
        <dbReference type="ARBA" id="ARBA00022490"/>
    </source>
</evidence>
<dbReference type="EMBL" id="GAKP01014484">
    <property type="protein sequence ID" value="JAC44468.1"/>
    <property type="molecule type" value="Transcribed_RNA"/>
</dbReference>
<feature type="region of interest" description="Disordered" evidence="18">
    <location>
        <begin position="520"/>
        <end position="562"/>
    </location>
</feature>
<feature type="compositionally biased region" description="Polar residues" evidence="18">
    <location>
        <begin position="324"/>
        <end position="340"/>
    </location>
</feature>
<evidence type="ECO:0000256" key="6">
    <source>
        <dbReference type="ARBA" id="ARBA00019964"/>
    </source>
</evidence>
<dbReference type="GO" id="GO:0048471">
    <property type="term" value="C:perinuclear region of cytoplasm"/>
    <property type="evidence" value="ECO:0007669"/>
    <property type="project" value="UniProtKB-SubCell"/>
</dbReference>
<dbReference type="PANTHER" id="PTHR13434">
    <property type="entry name" value="PROTEIN CASC3"/>
    <property type="match status" value="1"/>
</dbReference>
<dbReference type="InterPro" id="IPR018545">
    <property type="entry name" value="Btz_dom"/>
</dbReference>
<feature type="compositionally biased region" description="Polar residues" evidence="18">
    <location>
        <begin position="832"/>
        <end position="842"/>
    </location>
</feature>
<feature type="compositionally biased region" description="Low complexity" evidence="18">
    <location>
        <begin position="520"/>
        <end position="530"/>
    </location>
</feature>
<dbReference type="RefSeq" id="XP_011205303.2">
    <property type="nucleotide sequence ID" value="XM_011207001.4"/>
</dbReference>
<dbReference type="OrthoDB" id="657902at2759"/>
<feature type="compositionally biased region" description="Basic and acidic residues" evidence="18">
    <location>
        <begin position="288"/>
        <end position="303"/>
    </location>
</feature>
<dbReference type="PANTHER" id="PTHR13434:SF0">
    <property type="entry name" value="PROTEIN CASC3"/>
    <property type="match status" value="1"/>
</dbReference>
<comment type="subcellular location">
    <subcellularLocation>
        <location evidence="2">Cell projection</location>
        <location evidence="2">Dendrite</location>
    </subcellularLocation>
    <subcellularLocation>
        <location evidence="1">Cytoplasm</location>
        <location evidence="1">Stress granule</location>
    </subcellularLocation>
    <subcellularLocation>
        <location evidence="4">Cytoplasm</location>
        <location evidence="4">Perinuclear region</location>
    </subcellularLocation>
    <subcellularLocation>
        <location evidence="3">Nucleus speckle</location>
    </subcellularLocation>
</comment>
<dbReference type="GO" id="GO:0030425">
    <property type="term" value="C:dendrite"/>
    <property type="evidence" value="ECO:0007669"/>
    <property type="project" value="UniProtKB-SubCell"/>
</dbReference>
<reference evidence="20" key="1">
    <citation type="journal article" date="2014" name="BMC Genomics">
        <title>Characterizing the developmental transcriptome of the oriental fruit fly, Bactrocera dorsalis (Diptera: Tephritidae) through comparative genomic analysis with Drosophila melanogaster utilizing modENCODE datasets.</title>
        <authorList>
            <person name="Geib S.M."/>
            <person name="Calla B."/>
            <person name="Hall B."/>
            <person name="Hou S."/>
            <person name="Manoukis N.C."/>
        </authorList>
    </citation>
    <scope>NUCLEOTIDE SEQUENCE</scope>
    <source>
        <strain evidence="20">Punador</strain>
    </source>
</reference>
<feature type="region of interest" description="Disordered" evidence="18">
    <location>
        <begin position="820"/>
        <end position="897"/>
    </location>
</feature>
<feature type="compositionally biased region" description="Low complexity" evidence="18">
    <location>
        <begin position="646"/>
        <end position="664"/>
    </location>
</feature>
<evidence type="ECO:0000256" key="16">
    <source>
        <dbReference type="ARBA" id="ARBA00023242"/>
    </source>
</evidence>
<feature type="compositionally biased region" description="Basic and acidic residues" evidence="18">
    <location>
        <begin position="770"/>
        <end position="779"/>
    </location>
</feature>
<dbReference type="EMBL" id="GAKP01014485">
    <property type="protein sequence ID" value="JAC44467.1"/>
    <property type="molecule type" value="Transcribed_RNA"/>
</dbReference>
<dbReference type="SMART" id="SM01044">
    <property type="entry name" value="Btz"/>
    <property type="match status" value="1"/>
</dbReference>
<keyword evidence="17" id="KW-0966">Cell projection</keyword>
<feature type="compositionally biased region" description="Polar residues" evidence="18">
    <location>
        <begin position="379"/>
        <end position="413"/>
    </location>
</feature>
<keyword evidence="14" id="KW-0866">Nonsense-mediated mRNA decay</keyword>
<dbReference type="GO" id="GO:0008380">
    <property type="term" value="P:RNA splicing"/>
    <property type="evidence" value="ECO:0007669"/>
    <property type="project" value="UniProtKB-KW"/>
</dbReference>
<evidence type="ECO:0000256" key="14">
    <source>
        <dbReference type="ARBA" id="ARBA00023161"/>
    </source>
</evidence>
<dbReference type="GO" id="GO:0016607">
    <property type="term" value="C:nuclear speck"/>
    <property type="evidence" value="ECO:0007669"/>
    <property type="project" value="UniProtKB-SubCell"/>
</dbReference>
<feature type="compositionally biased region" description="Low complexity" evidence="18">
    <location>
        <begin position="429"/>
        <end position="448"/>
    </location>
</feature>
<dbReference type="GO" id="GO:0010494">
    <property type="term" value="C:cytoplasmic stress granule"/>
    <property type="evidence" value="ECO:0007669"/>
    <property type="project" value="UniProtKB-SubCell"/>
</dbReference>
<feature type="compositionally biased region" description="Low complexity" evidence="18">
    <location>
        <begin position="9"/>
        <end position="21"/>
    </location>
</feature>
<feature type="compositionally biased region" description="Polar residues" evidence="18">
    <location>
        <begin position="668"/>
        <end position="677"/>
    </location>
</feature>
<feature type="compositionally biased region" description="Basic and acidic residues" evidence="18">
    <location>
        <begin position="113"/>
        <end position="128"/>
    </location>
</feature>
<dbReference type="GO" id="GO:0051028">
    <property type="term" value="P:mRNA transport"/>
    <property type="evidence" value="ECO:0007669"/>
    <property type="project" value="UniProtKB-KW"/>
</dbReference>
<feature type="region of interest" description="Disordered" evidence="18">
    <location>
        <begin position="646"/>
        <end position="719"/>
    </location>
</feature>
<evidence type="ECO:0000256" key="12">
    <source>
        <dbReference type="ARBA" id="ARBA00022845"/>
    </source>
</evidence>
<keyword evidence="12" id="KW-0810">Translation regulation</keyword>
<keyword evidence="7" id="KW-0813">Transport</keyword>
<evidence type="ECO:0000256" key="7">
    <source>
        <dbReference type="ARBA" id="ARBA00022448"/>
    </source>
</evidence>
<dbReference type="GeneID" id="105227585"/>
<gene>
    <name evidence="20" type="primary">CASC3</name>
</gene>
<evidence type="ECO:0000256" key="17">
    <source>
        <dbReference type="ARBA" id="ARBA00023273"/>
    </source>
</evidence>
<feature type="region of interest" description="Disordered" evidence="18">
    <location>
        <begin position="594"/>
        <end position="627"/>
    </location>
</feature>
<evidence type="ECO:0000256" key="2">
    <source>
        <dbReference type="ARBA" id="ARBA00004279"/>
    </source>
</evidence>
<dbReference type="InterPro" id="IPR028544">
    <property type="entry name" value="CASC3"/>
</dbReference>
<feature type="compositionally biased region" description="Basic and acidic residues" evidence="18">
    <location>
        <begin position="197"/>
        <end position="214"/>
    </location>
</feature>